<reference evidence="15 16" key="1">
    <citation type="journal article" date="2014" name="BMC Genomics">
        <title>Comparative genomics of the major fungal agents of human and animal Sporotrichosis: Sporothrix schenckii and Sporothrix brasiliensis.</title>
        <authorList>
            <person name="Teixeira M.M."/>
            <person name="de Almeida L.G."/>
            <person name="Kubitschek-Barreira P."/>
            <person name="Alves F.L."/>
            <person name="Kioshima E.S."/>
            <person name="Abadio A.K."/>
            <person name="Fernandes L."/>
            <person name="Derengowski L.S."/>
            <person name="Ferreira K.S."/>
            <person name="Souza R.C."/>
            <person name="Ruiz J.C."/>
            <person name="de Andrade N.C."/>
            <person name="Paes H.C."/>
            <person name="Nicola A.M."/>
            <person name="Albuquerque P."/>
            <person name="Gerber A.L."/>
            <person name="Martins V.P."/>
            <person name="Peconick L.D."/>
            <person name="Neto A.V."/>
            <person name="Chaucanez C.B."/>
            <person name="Silva P.A."/>
            <person name="Cunha O.L."/>
            <person name="de Oliveira F.F."/>
            <person name="dos Santos T.C."/>
            <person name="Barros A.L."/>
            <person name="Soares M.A."/>
            <person name="de Oliveira L.M."/>
            <person name="Marini M.M."/>
            <person name="Villalobos-Duno H."/>
            <person name="Cunha M.M."/>
            <person name="de Hoog S."/>
            <person name="da Silveira J.F."/>
            <person name="Henrissat B."/>
            <person name="Nino-Vega G.A."/>
            <person name="Cisalpino P.S."/>
            <person name="Mora-Montes H.M."/>
            <person name="Almeida S.R."/>
            <person name="Stajich J.E."/>
            <person name="Lopes-Bezerra L.M."/>
            <person name="Vasconcelos A.T."/>
            <person name="Felipe M.S."/>
        </authorList>
    </citation>
    <scope>NUCLEOTIDE SEQUENCE [LARGE SCALE GENOMIC DNA]</scope>
    <source>
        <strain evidence="15 16">1099-18</strain>
    </source>
</reference>
<dbReference type="KEGG" id="ssck:SPSK_05250"/>
<dbReference type="GO" id="GO:0005634">
    <property type="term" value="C:nucleus"/>
    <property type="evidence" value="ECO:0007669"/>
    <property type="project" value="UniProtKB-SubCell"/>
</dbReference>
<evidence type="ECO:0000313" key="16">
    <source>
        <dbReference type="Proteomes" id="UP000033710"/>
    </source>
</evidence>
<feature type="region of interest" description="Disordered" evidence="13">
    <location>
        <begin position="427"/>
        <end position="497"/>
    </location>
</feature>
<dbReference type="GO" id="GO:0003755">
    <property type="term" value="F:peptidyl-prolyl cis-trans isomerase activity"/>
    <property type="evidence" value="ECO:0007669"/>
    <property type="project" value="UniProtKB-KW"/>
</dbReference>
<dbReference type="OrthoDB" id="26899at2759"/>
<dbReference type="GO" id="GO:0008270">
    <property type="term" value="F:zinc ion binding"/>
    <property type="evidence" value="ECO:0007669"/>
    <property type="project" value="UniProtKB-KW"/>
</dbReference>
<feature type="region of interest" description="Disordered" evidence="13">
    <location>
        <begin position="175"/>
        <end position="258"/>
    </location>
</feature>
<dbReference type="GO" id="GO:0030915">
    <property type="term" value="C:Smc5-Smc6 complex"/>
    <property type="evidence" value="ECO:0007669"/>
    <property type="project" value="InterPro"/>
</dbReference>
<sequence>MNRRGLLVQQPGRRSSGPSANRASSTPSSSSTQQLTRLAPDDLPPHQTLELPLSEASVRKIAEIGNRSASLRVYETHLKKSAELLREAVGNVNETLAERIAQLEATAERRRERGGDKPGEGEAALMESVARLKESVGDLTALVERGARTTIDRQMELEDERQALTAMASRIEARYREDKQRKQQQEQEREARAAEGGSRSRRRRRKRRRTDDGTKQENSNDDNGGDEGDSGEDDDDNDNDDDDEDIANTYQGPPAASALSILREERAIRAAAYAEMTAHQKYGLNNDYIAFKQMLHVSMYPDDDVQLPDASQWFDAAGEPAPYGPGAGSGAGDSGDEVDGDNDDDDLVVQREVISFKCPLSLVVMQDPYRSNVCKHSFEHSAIMEYLRPTGSSRSAAHVPKKCPQTGCTKEFTALDLVPDTTMRRRIQQAAKRERRRRDAAEAATSDAEGDGHGDADNGPEHAQDVDDIVDASQLRRMTKAESEARSVKRERFQRTH</sequence>
<dbReference type="UniPathway" id="UPA00886"/>
<evidence type="ECO:0000256" key="11">
    <source>
        <dbReference type="ARBA" id="ARBA00023242"/>
    </source>
</evidence>
<evidence type="ECO:0000256" key="12">
    <source>
        <dbReference type="PROSITE-ProRule" id="PRU00452"/>
    </source>
</evidence>
<dbReference type="PROSITE" id="PS51044">
    <property type="entry name" value="ZF_SP_RING"/>
    <property type="match status" value="1"/>
</dbReference>
<dbReference type="GO" id="GO:0004842">
    <property type="term" value="F:ubiquitin-protein transferase activity"/>
    <property type="evidence" value="ECO:0007669"/>
    <property type="project" value="InterPro"/>
</dbReference>
<dbReference type="Gene3D" id="3.30.40.10">
    <property type="entry name" value="Zinc/RING finger domain, C3HC4 (zinc finger)"/>
    <property type="match status" value="1"/>
</dbReference>
<dbReference type="PANTHER" id="PTHR21330">
    <property type="entry name" value="E3 SUMO-PROTEIN LIGASE NSE2"/>
    <property type="match status" value="1"/>
</dbReference>
<evidence type="ECO:0000256" key="13">
    <source>
        <dbReference type="SAM" id="MobiDB-lite"/>
    </source>
</evidence>
<feature type="compositionally biased region" description="Acidic residues" evidence="13">
    <location>
        <begin position="219"/>
        <end position="246"/>
    </location>
</feature>
<dbReference type="GO" id="GO:0061665">
    <property type="term" value="F:SUMO ligase activity"/>
    <property type="evidence" value="ECO:0007669"/>
    <property type="project" value="TreeGrafter"/>
</dbReference>
<feature type="region of interest" description="Disordered" evidence="13">
    <location>
        <begin position="315"/>
        <end position="343"/>
    </location>
</feature>
<feature type="compositionally biased region" description="Low complexity" evidence="13">
    <location>
        <begin position="18"/>
        <end position="38"/>
    </location>
</feature>
<evidence type="ECO:0000256" key="2">
    <source>
        <dbReference type="ARBA" id="ARBA00004718"/>
    </source>
</evidence>
<feature type="compositionally biased region" description="Basic and acidic residues" evidence="13">
    <location>
        <begin position="479"/>
        <end position="497"/>
    </location>
</feature>
<keyword evidence="8" id="KW-0833">Ubl conjugation pathway</keyword>
<dbReference type="GeneID" id="27667277"/>
<organism evidence="15 16">
    <name type="scientific">Sporothrix schenckii 1099-18</name>
    <dbReference type="NCBI Taxonomy" id="1397361"/>
    <lineage>
        <taxon>Eukaryota</taxon>
        <taxon>Fungi</taxon>
        <taxon>Dikarya</taxon>
        <taxon>Ascomycota</taxon>
        <taxon>Pezizomycotina</taxon>
        <taxon>Sordariomycetes</taxon>
        <taxon>Sordariomycetidae</taxon>
        <taxon>Ophiostomatales</taxon>
        <taxon>Ophiostomataceae</taxon>
        <taxon>Sporothrix</taxon>
    </lineage>
</organism>
<comment type="caution">
    <text evidence="15">The sequence shown here is derived from an EMBL/GenBank/DDBJ whole genome shotgun (WGS) entry which is preliminary data.</text>
</comment>
<dbReference type="VEuPathDB" id="FungiDB:SPSK_05250"/>
<dbReference type="PANTHER" id="PTHR21330:SF1">
    <property type="entry name" value="E3 SUMO-PROTEIN LIGASE NSE2"/>
    <property type="match status" value="1"/>
</dbReference>
<feature type="compositionally biased region" description="Acidic residues" evidence="13">
    <location>
        <begin position="334"/>
        <end position="343"/>
    </location>
</feature>
<dbReference type="InterPro" id="IPR026846">
    <property type="entry name" value="Nse2(Mms21)"/>
</dbReference>
<comment type="pathway">
    <text evidence="2">Protein modification; protein sumoylation.</text>
</comment>
<name>A0A0F2LU04_SPOSC</name>
<dbReference type="InterPro" id="IPR013083">
    <property type="entry name" value="Znf_RING/FYVE/PHD"/>
</dbReference>
<evidence type="ECO:0000256" key="4">
    <source>
        <dbReference type="ARBA" id="ARBA00013194"/>
    </source>
</evidence>
<dbReference type="CDD" id="cd16651">
    <property type="entry name" value="SPL-RING_NSE2"/>
    <property type="match status" value="1"/>
</dbReference>
<dbReference type="Proteomes" id="UP000033710">
    <property type="component" value="Unassembled WGS sequence"/>
</dbReference>
<keyword evidence="5" id="KW-0808">Transferase</keyword>
<dbReference type="Pfam" id="PF11789">
    <property type="entry name" value="zf-Nse"/>
    <property type="match status" value="1"/>
</dbReference>
<protein>
    <recommendedName>
        <fullName evidence="4">peptidylprolyl isomerase</fullName>
        <ecNumber evidence="4">5.2.1.8</ecNumber>
    </recommendedName>
</protein>
<keyword evidence="10" id="KW-0413">Isomerase</keyword>
<comment type="subcellular location">
    <subcellularLocation>
        <location evidence="1">Nucleus</location>
    </subcellularLocation>
</comment>
<dbReference type="InterPro" id="IPR003613">
    <property type="entry name" value="Ubox_domain"/>
</dbReference>
<feature type="compositionally biased region" description="Basic and acidic residues" evidence="13">
    <location>
        <begin position="450"/>
        <end position="465"/>
    </location>
</feature>
<evidence type="ECO:0000256" key="8">
    <source>
        <dbReference type="ARBA" id="ARBA00022786"/>
    </source>
</evidence>
<feature type="compositionally biased region" description="Basic residues" evidence="13">
    <location>
        <begin position="199"/>
        <end position="208"/>
    </location>
</feature>
<evidence type="ECO:0000256" key="10">
    <source>
        <dbReference type="ARBA" id="ARBA00023110"/>
    </source>
</evidence>
<dbReference type="EC" id="5.2.1.8" evidence="4"/>
<dbReference type="EMBL" id="AXCR01000012">
    <property type="protein sequence ID" value="KJR80937.1"/>
    <property type="molecule type" value="Genomic_DNA"/>
</dbReference>
<dbReference type="GO" id="GO:0000724">
    <property type="term" value="P:double-strand break repair via homologous recombination"/>
    <property type="evidence" value="ECO:0007669"/>
    <property type="project" value="InterPro"/>
</dbReference>
<evidence type="ECO:0000313" key="15">
    <source>
        <dbReference type="EMBL" id="KJR80937.1"/>
    </source>
</evidence>
<feature type="domain" description="SP-RING-type" evidence="14">
    <location>
        <begin position="343"/>
        <end position="432"/>
    </location>
</feature>
<keyword evidence="11" id="KW-0539">Nucleus</keyword>
<keyword evidence="7 12" id="KW-0863">Zinc-finger</keyword>
<dbReference type="RefSeq" id="XP_016583613.1">
    <property type="nucleotide sequence ID" value="XM_016732000.1"/>
</dbReference>
<evidence type="ECO:0000256" key="5">
    <source>
        <dbReference type="ARBA" id="ARBA00022679"/>
    </source>
</evidence>
<gene>
    <name evidence="15" type="ORF">SPSK_05250</name>
</gene>
<dbReference type="SMART" id="SM00504">
    <property type="entry name" value="Ubox"/>
    <property type="match status" value="1"/>
</dbReference>
<evidence type="ECO:0000256" key="9">
    <source>
        <dbReference type="ARBA" id="ARBA00022833"/>
    </source>
</evidence>
<dbReference type="GO" id="GO:0016925">
    <property type="term" value="P:protein sumoylation"/>
    <property type="evidence" value="ECO:0007669"/>
    <property type="project" value="UniProtKB-UniPathway"/>
</dbReference>
<keyword evidence="10" id="KW-0697">Rotamase</keyword>
<proteinExistence type="inferred from homology"/>
<evidence type="ECO:0000256" key="6">
    <source>
        <dbReference type="ARBA" id="ARBA00022723"/>
    </source>
</evidence>
<dbReference type="AlphaFoldDB" id="A0A0F2LU04"/>
<dbReference type="InterPro" id="IPR004181">
    <property type="entry name" value="Znf_MIZ"/>
</dbReference>
<reference evidence="15 16" key="2">
    <citation type="journal article" date="2015" name="Eukaryot. Cell">
        <title>Asexual propagation of a virulent clone complex in a human and feline outbreak of sporotrichosis.</title>
        <authorList>
            <person name="Teixeira Mde M."/>
            <person name="Rodrigues A.M."/>
            <person name="Tsui C.K."/>
            <person name="de Almeida L.G."/>
            <person name="Van Diepeningen A.D."/>
            <person name="van den Ende B.G."/>
            <person name="Fernandes G.F."/>
            <person name="Kano R."/>
            <person name="Hamelin R.C."/>
            <person name="Lopes-Bezerra L.M."/>
            <person name="Vasconcelos A.T."/>
            <person name="de Hoog S."/>
            <person name="de Camargo Z.P."/>
            <person name="Felipe M.S."/>
        </authorList>
    </citation>
    <scope>NUCLEOTIDE SEQUENCE [LARGE SCALE GENOMIC DNA]</scope>
    <source>
        <strain evidence="15 16">1099-18</strain>
    </source>
</reference>
<evidence type="ECO:0000256" key="3">
    <source>
        <dbReference type="ARBA" id="ARBA00008212"/>
    </source>
</evidence>
<comment type="similarity">
    <text evidence="3">Belongs to the NSE2 family.</text>
</comment>
<evidence type="ECO:0000259" key="14">
    <source>
        <dbReference type="PROSITE" id="PS51044"/>
    </source>
</evidence>
<keyword evidence="6" id="KW-0479">Metal-binding</keyword>
<dbReference type="SUPFAM" id="SSF57850">
    <property type="entry name" value="RING/U-box"/>
    <property type="match status" value="1"/>
</dbReference>
<accession>A0A0F2LU04</accession>
<evidence type="ECO:0000256" key="1">
    <source>
        <dbReference type="ARBA" id="ARBA00004123"/>
    </source>
</evidence>
<feature type="region of interest" description="Disordered" evidence="13">
    <location>
        <begin position="1"/>
        <end position="51"/>
    </location>
</feature>
<keyword evidence="9" id="KW-0862">Zinc</keyword>
<feature type="compositionally biased region" description="Basic and acidic residues" evidence="13">
    <location>
        <begin position="175"/>
        <end position="193"/>
    </location>
</feature>
<evidence type="ECO:0000256" key="7">
    <source>
        <dbReference type="ARBA" id="ARBA00022771"/>
    </source>
</evidence>
<dbReference type="GO" id="GO:0016567">
    <property type="term" value="P:protein ubiquitination"/>
    <property type="evidence" value="ECO:0007669"/>
    <property type="project" value="InterPro"/>
</dbReference>